<dbReference type="Proteomes" id="UP000653565">
    <property type="component" value="Unassembled WGS sequence"/>
</dbReference>
<dbReference type="InterPro" id="IPR036770">
    <property type="entry name" value="Ankyrin_rpt-contain_sf"/>
</dbReference>
<dbReference type="SUPFAM" id="SSF50494">
    <property type="entry name" value="Trypsin-like serine proteases"/>
    <property type="match status" value="1"/>
</dbReference>
<dbReference type="EMBL" id="JAAAPX010000009">
    <property type="protein sequence ID" value="KAF4243913.1"/>
    <property type="molecule type" value="Genomic_DNA"/>
</dbReference>
<sequence length="692" mass="75836">MSMDPVDEPSRWVCRLTSFFANKNAGTDVKSSGTGFVVNIPGSANFSILTAAHNLLDATLGSPKRVEVVFTNGLEFSVFPGEWHIPQVYSKDPTTSATHSSSHFDYGLIVTDRQKHLDANPDFGDPGACGIDILMRDIDLLHKEVAVHGYPLGMHTQRMNSSSLDTLDDLSLHYDKDTMGGVSGGPVFISKDGPHTAIGIHNYHRRATRITPRVMLEILSWIDDYPLHRTFRVDGRKGLEIYLQATTGSRPNIIARPGLSFFKVVLASAPKPESDQHCHYLILPPQSSPQQVKPLLFLTLRADQTPPRLVFEEQPLDAPSQIRIDLLPNGPKSQWTALSWPDANRVLLKVNPKRRKVYCKYGCITPDDEVVPHARPTNLCMDPYRPPSQNDPSVSEIPDLGGLPPLYRAVRRRDGVEVTKLLGEGADARFICECGTSVLSKAAENGDVDILNALESYGAAIDTMNHDGESPEMLAQRNGHVGVLDRLEFLRCEQLEKLLTAARKGDPDKIGVLIERGVPPDRRNISSVHASLFQGWSALELAARYGHHDSVRFLLQNAKVSATETNLAGVTALHYAAQNGHESVVECLLEFGADGNAADENDMTPLHHAAAEGHVGVITLLLSWSGIDINVPGPNRATPLMLAAENDNKEAVQRFLREQSLHATLVDGDGKTAWDIADSMGCIEICDMLPFG</sequence>
<evidence type="ECO:0000256" key="1">
    <source>
        <dbReference type="ARBA" id="ARBA00022737"/>
    </source>
</evidence>
<keyword evidence="1" id="KW-0677">Repeat</keyword>
<dbReference type="SUPFAM" id="SSF48403">
    <property type="entry name" value="Ankyrin repeat"/>
    <property type="match status" value="1"/>
</dbReference>
<organism evidence="4 5">
    <name type="scientific">Aspergillus fumigatiaffinis</name>
    <dbReference type="NCBI Taxonomy" id="340414"/>
    <lineage>
        <taxon>Eukaryota</taxon>
        <taxon>Fungi</taxon>
        <taxon>Dikarya</taxon>
        <taxon>Ascomycota</taxon>
        <taxon>Pezizomycotina</taxon>
        <taxon>Eurotiomycetes</taxon>
        <taxon>Eurotiomycetidae</taxon>
        <taxon>Eurotiales</taxon>
        <taxon>Aspergillaceae</taxon>
        <taxon>Aspergillus</taxon>
        <taxon>Aspergillus subgen. Fumigati</taxon>
    </lineage>
</organism>
<evidence type="ECO:0000256" key="2">
    <source>
        <dbReference type="ARBA" id="ARBA00023043"/>
    </source>
</evidence>
<dbReference type="Pfam" id="PF12796">
    <property type="entry name" value="Ank_2"/>
    <property type="match status" value="2"/>
</dbReference>
<evidence type="ECO:0008006" key="6">
    <source>
        <dbReference type="Google" id="ProtNLM"/>
    </source>
</evidence>
<dbReference type="InterPro" id="IPR043504">
    <property type="entry name" value="Peptidase_S1_PA_chymotrypsin"/>
</dbReference>
<keyword evidence="2 3" id="KW-0040">ANK repeat</keyword>
<comment type="caution">
    <text evidence="4">The sequence shown here is derived from an EMBL/GenBank/DDBJ whole genome shotgun (WGS) entry which is preliminary data.</text>
</comment>
<evidence type="ECO:0000256" key="3">
    <source>
        <dbReference type="PROSITE-ProRule" id="PRU00023"/>
    </source>
</evidence>
<dbReference type="InterPro" id="IPR002110">
    <property type="entry name" value="Ankyrin_rpt"/>
</dbReference>
<dbReference type="AlphaFoldDB" id="A0A8H4HH58"/>
<feature type="repeat" description="ANK" evidence="3">
    <location>
        <begin position="601"/>
        <end position="634"/>
    </location>
</feature>
<accession>A0A8H4HH58</accession>
<gene>
    <name evidence="4" type="ORF">CNMCM6805_010424</name>
</gene>
<evidence type="ECO:0000313" key="4">
    <source>
        <dbReference type="EMBL" id="KAF4243913.1"/>
    </source>
</evidence>
<dbReference type="SMART" id="SM00248">
    <property type="entry name" value="ANK"/>
    <property type="match status" value="6"/>
</dbReference>
<dbReference type="Gene3D" id="2.40.10.10">
    <property type="entry name" value="Trypsin-like serine proteases"/>
    <property type="match status" value="2"/>
</dbReference>
<dbReference type="InterPro" id="IPR009003">
    <property type="entry name" value="Peptidase_S1_PA"/>
</dbReference>
<dbReference type="Pfam" id="PF00023">
    <property type="entry name" value="Ank"/>
    <property type="match status" value="1"/>
</dbReference>
<reference evidence="4" key="2">
    <citation type="submission" date="2020-04" db="EMBL/GenBank/DDBJ databases">
        <authorList>
            <person name="Santos R.A.C."/>
            <person name="Steenwyk J.L."/>
            <person name="Rivero-Menendez O."/>
            <person name="Mead M.E."/>
            <person name="Silva L.P."/>
            <person name="Bastos R.W."/>
            <person name="Alastruey-Izquierdo A."/>
            <person name="Goldman G.H."/>
            <person name="Rokas A."/>
        </authorList>
    </citation>
    <scope>NUCLEOTIDE SEQUENCE</scope>
    <source>
        <strain evidence="4">CNM-CM6805</strain>
    </source>
</reference>
<name>A0A8H4HH58_9EURO</name>
<proteinExistence type="predicted"/>
<feature type="repeat" description="ANK" evidence="3">
    <location>
        <begin position="434"/>
        <end position="466"/>
    </location>
</feature>
<reference evidence="4" key="1">
    <citation type="journal article" date="2020" name="bioRxiv">
        <title>Genomic and phenotypic heterogeneity of clinical isolates of the human pathogens Aspergillus fumigatus, Aspergillus lentulus and Aspergillus fumigatiaffinis.</title>
        <authorList>
            <person name="dos Santos R.A.C."/>
            <person name="Steenwyk J.L."/>
            <person name="Rivero-Menendez O."/>
            <person name="Mead M.E."/>
            <person name="Silva L.P."/>
            <person name="Bastos R.W."/>
            <person name="Alastruey-Izquierdo A."/>
            <person name="Goldman G.H."/>
            <person name="Rokas A."/>
        </authorList>
    </citation>
    <scope>NUCLEOTIDE SEQUENCE</scope>
    <source>
        <strain evidence="4">CNM-CM6805</strain>
    </source>
</reference>
<protein>
    <recommendedName>
        <fullName evidence="6">Ankyrin repeat protein</fullName>
    </recommendedName>
</protein>
<dbReference type="Gene3D" id="1.25.40.20">
    <property type="entry name" value="Ankyrin repeat-containing domain"/>
    <property type="match status" value="3"/>
</dbReference>
<feature type="repeat" description="ANK" evidence="3">
    <location>
        <begin position="568"/>
        <end position="600"/>
    </location>
</feature>
<keyword evidence="5" id="KW-1185">Reference proteome</keyword>
<dbReference type="PROSITE" id="PS50297">
    <property type="entry name" value="ANK_REP_REGION"/>
    <property type="match status" value="2"/>
</dbReference>
<dbReference type="PANTHER" id="PTHR24171">
    <property type="entry name" value="ANKYRIN REPEAT DOMAIN-CONTAINING PROTEIN 39-RELATED"/>
    <property type="match status" value="1"/>
</dbReference>
<evidence type="ECO:0000313" key="5">
    <source>
        <dbReference type="Proteomes" id="UP000653565"/>
    </source>
</evidence>
<dbReference type="PROSITE" id="PS50088">
    <property type="entry name" value="ANK_REPEAT"/>
    <property type="match status" value="3"/>
</dbReference>